<protein>
    <recommendedName>
        <fullName evidence="7">Small ribosomal subunit protein uS13m</fullName>
    </recommendedName>
</protein>
<dbReference type="Gene3D" id="1.10.8.50">
    <property type="match status" value="1"/>
</dbReference>
<dbReference type="InterPro" id="IPR010979">
    <property type="entry name" value="Ribosomal_uS13-like_H2TH"/>
</dbReference>
<keyword evidence="4" id="KW-0496">Mitochondrion</keyword>
<name>A0AAJ8KQT1_9TREE</name>
<dbReference type="SUPFAM" id="SSF46946">
    <property type="entry name" value="S13-like H2TH domain"/>
    <property type="match status" value="1"/>
</dbReference>
<comment type="similarity">
    <text evidence="2">Belongs to the universal ribosomal protein uS13 family.</text>
</comment>
<dbReference type="InterPro" id="IPR001892">
    <property type="entry name" value="Ribosomal_uS13"/>
</dbReference>
<evidence type="ECO:0000256" key="3">
    <source>
        <dbReference type="ARBA" id="ARBA00022980"/>
    </source>
</evidence>
<dbReference type="AlphaFoldDB" id="A0AAJ8KQT1"/>
<dbReference type="GeneID" id="28967967"/>
<sequence length="203" mass="22169">MHLLGHNLPDHKPLKIALLTFYGLSHPLASRLLARLSIHSEALVSDLTEPQLTSLSAYLSSPSTTARPSTYTLSPPGGKDLSPPGNKVIFPSGAQKGKGKVQTQNQNQEDSLNELLLETEARRSMQADIAHLRMVGTYRGKRHAAGYPVRGQRTQTNASSAKKHNRVERRGFASSALRPSFSFGTTEIPSPPSRILRELSRIA</sequence>
<evidence type="ECO:0000256" key="5">
    <source>
        <dbReference type="ARBA" id="ARBA00023274"/>
    </source>
</evidence>
<dbReference type="FunFam" id="4.10.910.10:FF:000004">
    <property type="entry name" value="Small subunit ribosomal protein S13"/>
    <property type="match status" value="1"/>
</dbReference>
<reference evidence="9" key="1">
    <citation type="submission" date="2013-07" db="EMBL/GenBank/DDBJ databases">
        <authorList>
            <consortium name="The Broad Institute Genome Sequencing Platform"/>
            <person name="Cuomo C."/>
            <person name="Litvintseva A."/>
            <person name="Chen Y."/>
            <person name="Heitman J."/>
            <person name="Sun S."/>
            <person name="Springer D."/>
            <person name="Dromer F."/>
            <person name="Young S.K."/>
            <person name="Zeng Q."/>
            <person name="Gargeya S."/>
            <person name="Fitzgerald M."/>
            <person name="Abouelleil A."/>
            <person name="Alvarado L."/>
            <person name="Berlin A.M."/>
            <person name="Chapman S.B."/>
            <person name="Dewar J."/>
            <person name="Goldberg J."/>
            <person name="Griggs A."/>
            <person name="Gujja S."/>
            <person name="Hansen M."/>
            <person name="Howarth C."/>
            <person name="Imamovic A."/>
            <person name="Larimer J."/>
            <person name="McCowan C."/>
            <person name="Murphy C."/>
            <person name="Pearson M."/>
            <person name="Priest M."/>
            <person name="Roberts A."/>
            <person name="Saif S."/>
            <person name="Shea T."/>
            <person name="Sykes S."/>
            <person name="Wortman J."/>
            <person name="Nusbaum C."/>
            <person name="Birren B."/>
        </authorList>
    </citation>
    <scope>NUCLEOTIDE SEQUENCE</scope>
    <source>
        <strain evidence="9">CBS 10117</strain>
    </source>
</reference>
<keyword evidence="5" id="KW-0687">Ribonucleoprotein</keyword>
<feature type="region of interest" description="Disordered" evidence="8">
    <location>
        <begin position="59"/>
        <end position="108"/>
    </location>
</feature>
<dbReference type="PANTHER" id="PTHR10871">
    <property type="entry name" value="30S RIBOSOMAL PROTEIN S13/40S RIBOSOMAL PROTEIN S18"/>
    <property type="match status" value="1"/>
</dbReference>
<dbReference type="RefSeq" id="XP_018262785.2">
    <property type="nucleotide sequence ID" value="XM_018407574.2"/>
</dbReference>
<dbReference type="InterPro" id="IPR027437">
    <property type="entry name" value="Rbsml_uS13_C"/>
</dbReference>
<dbReference type="GO" id="GO:0005739">
    <property type="term" value="C:mitochondrion"/>
    <property type="evidence" value="ECO:0007669"/>
    <property type="project" value="UniProtKB-SubCell"/>
</dbReference>
<proteinExistence type="inferred from homology"/>
<dbReference type="Gene3D" id="4.10.910.10">
    <property type="entry name" value="30s ribosomal protein s13, domain 2"/>
    <property type="match status" value="1"/>
</dbReference>
<dbReference type="PANTHER" id="PTHR10871:SF1">
    <property type="entry name" value="SMALL RIBOSOMAL SUBUNIT PROTEIN US13M"/>
    <property type="match status" value="1"/>
</dbReference>
<evidence type="ECO:0000256" key="4">
    <source>
        <dbReference type="ARBA" id="ARBA00023128"/>
    </source>
</evidence>
<dbReference type="EMBL" id="CP144534">
    <property type="protein sequence ID" value="WWC62160.1"/>
    <property type="molecule type" value="Genomic_DNA"/>
</dbReference>
<organism evidence="9 10">
    <name type="scientific">Kwoniella dejecticola CBS 10117</name>
    <dbReference type="NCBI Taxonomy" id="1296121"/>
    <lineage>
        <taxon>Eukaryota</taxon>
        <taxon>Fungi</taxon>
        <taxon>Dikarya</taxon>
        <taxon>Basidiomycota</taxon>
        <taxon>Agaricomycotina</taxon>
        <taxon>Tremellomycetes</taxon>
        <taxon>Tremellales</taxon>
        <taxon>Cryptococcaceae</taxon>
        <taxon>Kwoniella</taxon>
    </lineage>
</organism>
<dbReference type="Pfam" id="PF00416">
    <property type="entry name" value="Ribosomal_S13"/>
    <property type="match status" value="1"/>
</dbReference>
<comment type="function">
    <text evidence="6">Component of the mitochondrial ribosome (mitoribosome), a dedicated translation machinery responsible for the synthesis of mitochondrial genome-encoded proteins, including at least some of the essential transmembrane subunits of the mitochondrial respiratory chain. The mitoribosomes are attached to the mitochondrial inner membrane and translation products are cotranslationally integrated into the membrane.</text>
</comment>
<dbReference type="Proteomes" id="UP000078595">
    <property type="component" value="Chromosome 5"/>
</dbReference>
<evidence type="ECO:0000256" key="8">
    <source>
        <dbReference type="SAM" id="MobiDB-lite"/>
    </source>
</evidence>
<dbReference type="GO" id="GO:0003723">
    <property type="term" value="F:RNA binding"/>
    <property type="evidence" value="ECO:0007669"/>
    <property type="project" value="InterPro"/>
</dbReference>
<evidence type="ECO:0000313" key="9">
    <source>
        <dbReference type="EMBL" id="WWC62160.1"/>
    </source>
</evidence>
<comment type="subcellular location">
    <subcellularLocation>
        <location evidence="1">Mitochondrion</location>
    </subcellularLocation>
</comment>
<dbReference type="InterPro" id="IPR018269">
    <property type="entry name" value="Ribosomal_uS13_CS"/>
</dbReference>
<feature type="compositionally biased region" description="Polar residues" evidence="8">
    <location>
        <begin position="59"/>
        <end position="73"/>
    </location>
</feature>
<gene>
    <name evidence="9" type="ORF">I303_104752</name>
</gene>
<evidence type="ECO:0000256" key="7">
    <source>
        <dbReference type="ARBA" id="ARBA00040757"/>
    </source>
</evidence>
<dbReference type="GO" id="GO:0015935">
    <property type="term" value="C:small ribosomal subunit"/>
    <property type="evidence" value="ECO:0007669"/>
    <property type="project" value="TreeGrafter"/>
</dbReference>
<evidence type="ECO:0000256" key="1">
    <source>
        <dbReference type="ARBA" id="ARBA00004173"/>
    </source>
</evidence>
<dbReference type="PROSITE" id="PS50159">
    <property type="entry name" value="RIBOSOMAL_S13_2"/>
    <property type="match status" value="1"/>
</dbReference>
<keyword evidence="10" id="KW-1185">Reference proteome</keyword>
<dbReference type="PROSITE" id="PS00646">
    <property type="entry name" value="RIBOSOMAL_S13_1"/>
    <property type="match status" value="1"/>
</dbReference>
<evidence type="ECO:0000313" key="10">
    <source>
        <dbReference type="Proteomes" id="UP000078595"/>
    </source>
</evidence>
<dbReference type="GO" id="GO:0003735">
    <property type="term" value="F:structural constituent of ribosome"/>
    <property type="evidence" value="ECO:0007669"/>
    <property type="project" value="InterPro"/>
</dbReference>
<dbReference type="GO" id="GO:0006412">
    <property type="term" value="P:translation"/>
    <property type="evidence" value="ECO:0007669"/>
    <property type="project" value="InterPro"/>
</dbReference>
<dbReference type="KEGG" id="kdj:28967967"/>
<reference evidence="9" key="2">
    <citation type="submission" date="2024-02" db="EMBL/GenBank/DDBJ databases">
        <title>Comparative genomics of Cryptococcus and Kwoniella reveals pathogenesis evolution and contrasting modes of karyotype evolution via chromosome fusion or intercentromeric recombination.</title>
        <authorList>
            <person name="Coelho M.A."/>
            <person name="David-Palma M."/>
            <person name="Shea T."/>
            <person name="Bowers K."/>
            <person name="McGinley-Smith S."/>
            <person name="Mohammad A.W."/>
            <person name="Gnirke A."/>
            <person name="Yurkov A.M."/>
            <person name="Nowrousian M."/>
            <person name="Sun S."/>
            <person name="Cuomo C.A."/>
            <person name="Heitman J."/>
        </authorList>
    </citation>
    <scope>NUCLEOTIDE SEQUENCE</scope>
    <source>
        <strain evidence="9">CBS 10117</strain>
    </source>
</reference>
<keyword evidence="3" id="KW-0689">Ribosomal protein</keyword>
<accession>A0AAJ8KQT1</accession>
<evidence type="ECO:0000256" key="2">
    <source>
        <dbReference type="ARBA" id="ARBA00008080"/>
    </source>
</evidence>
<evidence type="ECO:0000256" key="6">
    <source>
        <dbReference type="ARBA" id="ARBA00037226"/>
    </source>
</evidence>